<evidence type="ECO:0000313" key="2">
    <source>
        <dbReference type="Proteomes" id="UP001153712"/>
    </source>
</evidence>
<keyword evidence="2" id="KW-1185">Reference proteome</keyword>
<dbReference type="EMBL" id="OU900094">
    <property type="protein sequence ID" value="CAG9853713.1"/>
    <property type="molecule type" value="Genomic_DNA"/>
</dbReference>
<sequence length="87" mass="9510">MHQIQSKTVTIEKDMKKFAAVLIFLVAVVASSWAHHGYMRGMQLYGRGSAEGELEPVRFSILGIPAVLDGSGKGFAQGDVYFGQQNH</sequence>
<gene>
    <name evidence="1" type="ORF">PHYEVI_LOCUS185</name>
</gene>
<protein>
    <submittedName>
        <fullName evidence="1">Uncharacterized protein</fullName>
    </submittedName>
</protein>
<organism evidence="1 2">
    <name type="scientific">Phyllotreta striolata</name>
    <name type="common">Striped flea beetle</name>
    <name type="synonym">Crioceris striolata</name>
    <dbReference type="NCBI Taxonomy" id="444603"/>
    <lineage>
        <taxon>Eukaryota</taxon>
        <taxon>Metazoa</taxon>
        <taxon>Ecdysozoa</taxon>
        <taxon>Arthropoda</taxon>
        <taxon>Hexapoda</taxon>
        <taxon>Insecta</taxon>
        <taxon>Pterygota</taxon>
        <taxon>Neoptera</taxon>
        <taxon>Endopterygota</taxon>
        <taxon>Coleoptera</taxon>
        <taxon>Polyphaga</taxon>
        <taxon>Cucujiformia</taxon>
        <taxon>Chrysomeloidea</taxon>
        <taxon>Chrysomelidae</taxon>
        <taxon>Galerucinae</taxon>
        <taxon>Alticini</taxon>
        <taxon>Phyllotreta</taxon>
    </lineage>
</organism>
<proteinExistence type="predicted"/>
<accession>A0A9N9XLJ3</accession>
<dbReference type="Proteomes" id="UP001153712">
    <property type="component" value="Chromosome 1"/>
</dbReference>
<dbReference type="AlphaFoldDB" id="A0A9N9XLJ3"/>
<name>A0A9N9XLJ3_PHYSR</name>
<evidence type="ECO:0000313" key="1">
    <source>
        <dbReference type="EMBL" id="CAG9853713.1"/>
    </source>
</evidence>
<reference evidence="1" key="1">
    <citation type="submission" date="2022-01" db="EMBL/GenBank/DDBJ databases">
        <authorList>
            <person name="King R."/>
        </authorList>
    </citation>
    <scope>NUCLEOTIDE SEQUENCE</scope>
</reference>